<accession>A0AB37D1F4</accession>
<gene>
    <name evidence="1" type="ORF">GD578_19655</name>
</gene>
<keyword evidence="1" id="KW-0614">Plasmid</keyword>
<proteinExistence type="predicted"/>
<evidence type="ECO:0000313" key="1">
    <source>
        <dbReference type="EMBL" id="QGA46099.1"/>
    </source>
</evidence>
<name>A0AB37D1F4_ACINO</name>
<sequence>MNLEPEPLVSINGVQLTSAQTVALRVAVSNYLTDLQDSDLGDDPHGKAVTKLYLARLQEVIELMHGAN</sequence>
<organism evidence="1 2">
    <name type="scientific">Acinetobacter nosocomialis</name>
    <dbReference type="NCBI Taxonomy" id="106654"/>
    <lineage>
        <taxon>Bacteria</taxon>
        <taxon>Pseudomonadati</taxon>
        <taxon>Pseudomonadota</taxon>
        <taxon>Gammaproteobacteria</taxon>
        <taxon>Moraxellales</taxon>
        <taxon>Moraxellaceae</taxon>
        <taxon>Acinetobacter</taxon>
        <taxon>Acinetobacter calcoaceticus/baumannii complex</taxon>
    </lineage>
</organism>
<dbReference type="Proteomes" id="UP000325778">
    <property type="component" value="Plasmid pAC1530"/>
</dbReference>
<dbReference type="EMBL" id="CP045561">
    <property type="protein sequence ID" value="QGA46099.1"/>
    <property type="molecule type" value="Genomic_DNA"/>
</dbReference>
<reference evidence="1 2" key="1">
    <citation type="journal article" date="2021" name="MSphere">
        <title>Complete Genome Sequencing of Acinetobacter baumannii AC1633 and Acinetobacter nosocomialis AC1530 Unveils a Large Multidrug-Resistant Plasmid Encoding the NDM-1 and OXA-58 Carbapenemases.</title>
        <authorList>
            <person name="Alattraqchi A.G."/>
            <person name="Mohd Rani F."/>
            <person name="A. Rahman N.I."/>
            <person name="Ismail S."/>
            <person name="Cleary D.W."/>
            <person name="Clarke S.C."/>
            <person name="Yeo C.C."/>
        </authorList>
    </citation>
    <scope>NUCLEOTIDE SEQUENCE [LARGE SCALE GENOMIC DNA]</scope>
    <source>
        <strain evidence="1 2">AC1530</strain>
        <plasmid evidence="1">pAC1530</plasmid>
    </source>
</reference>
<dbReference type="AlphaFoldDB" id="A0AB37D1F4"/>
<evidence type="ECO:0000313" key="2">
    <source>
        <dbReference type="Proteomes" id="UP000325778"/>
    </source>
</evidence>
<geneLocation type="plasmid" evidence="1 2">
    <name>pAC1530</name>
</geneLocation>
<dbReference type="RefSeq" id="WP_061403618.1">
    <property type="nucleotide sequence ID" value="NZ_CP045561.1"/>
</dbReference>
<protein>
    <submittedName>
        <fullName evidence="1">Uncharacterized protein</fullName>
    </submittedName>
</protein>